<evidence type="ECO:0000256" key="7">
    <source>
        <dbReference type="ARBA" id="ARBA00022989"/>
    </source>
</evidence>
<keyword evidence="6 12" id="KW-0812">Transmembrane</keyword>
<evidence type="ECO:0000256" key="9">
    <source>
        <dbReference type="ARBA" id="ARBA00023048"/>
    </source>
</evidence>
<gene>
    <name evidence="14" type="ORF">ACFPK4_23955</name>
</gene>
<evidence type="ECO:0000256" key="3">
    <source>
        <dbReference type="ARBA" id="ARBA00004370"/>
    </source>
</evidence>
<dbReference type="InterPro" id="IPR038283">
    <property type="entry name" value="Channel_colicin_C_sf"/>
</dbReference>
<evidence type="ECO:0000256" key="2">
    <source>
        <dbReference type="ARBA" id="ARBA00003197"/>
    </source>
</evidence>
<proteinExistence type="inferred from homology"/>
<feature type="non-terminal residue" evidence="14">
    <location>
        <position position="428"/>
    </location>
</feature>
<evidence type="ECO:0000256" key="1">
    <source>
        <dbReference type="ARBA" id="ARBA00002178"/>
    </source>
</evidence>
<dbReference type="Gene3D" id="1.10.490.30">
    <property type="entry name" value="Colicin"/>
    <property type="match status" value="1"/>
</dbReference>
<organism evidence="14 15">
    <name type="scientific">Rahnella sp. (strain Y9602)</name>
    <dbReference type="NCBI Taxonomy" id="2703885"/>
    <lineage>
        <taxon>Bacteria</taxon>
        <taxon>Pseudomonadati</taxon>
        <taxon>Pseudomonadota</taxon>
        <taxon>Gammaproteobacteria</taxon>
        <taxon>Enterobacterales</taxon>
        <taxon>Yersiniaceae</taxon>
        <taxon>Rahnella</taxon>
    </lineage>
</organism>
<keyword evidence="15" id="KW-1185">Reference proteome</keyword>
<protein>
    <submittedName>
        <fullName evidence="14">Colicin-like pore-forming protein</fullName>
    </submittedName>
</protein>
<feature type="region of interest" description="Disordered" evidence="11">
    <location>
        <begin position="1"/>
        <end position="50"/>
    </location>
</feature>
<comment type="function">
    <text evidence="1">This colicin is a channel-forming colicin. This class of transmembrane toxins depolarize the cytoplasmic membrane, leading to dissipation of cellular energy.</text>
</comment>
<sequence length="428" mass="45040">MPGFNYGGYGDGTGWSSESGGGTTPGGSTGNSGNNDNGGNGTSNPQQQQISAIRRDPAVIKNLSSLIAAARKINPYAKVTIQSITKNGVLNISVTELDVTQAGQIGLSGLVMGVDVNGTKLAIGNLATGHARTSDNKKYVNNPVPTSGEVFSSGGTISWSFDPKTGEYLSPKPFADGITVKSITITGPYTYKLVFDFTPDSYVIVTVNNGKPNTISTKFYNWKGPESGFPKVAVTAVKDFIQSKLAEERDLLIQTSEMIISVGQEVSKTLGEKYKSVANEIAADIKNFQGKAIRNHADAMAALNRVLQNPGMKINAGDKDAIVNAWNHLNATDMAYKLGFLGKTFSAADVVVKVEKVRQKTIEGYQTGNWSPLILEVESWVLSGMGAGIALGILAYVAPVVATTLGIPVTAVTILGIIGITLAASLID</sequence>
<feature type="compositionally biased region" description="Gly residues" evidence="11">
    <location>
        <begin position="1"/>
        <end position="41"/>
    </location>
</feature>
<reference evidence="14 15" key="1">
    <citation type="submission" date="2024-09" db="EMBL/GenBank/DDBJ databases">
        <title>Genomes of Rahnella.</title>
        <authorList>
            <person name="Mnguni F.C."/>
            <person name="Shin G.Y."/>
            <person name="Coutinho T."/>
        </authorList>
    </citation>
    <scope>NUCLEOTIDE SEQUENCE [LARGE SCALE GENOMIC DNA]</scope>
    <source>
        <strain evidence="14 15">20WA0057</strain>
    </source>
</reference>
<evidence type="ECO:0000256" key="11">
    <source>
        <dbReference type="SAM" id="MobiDB-lite"/>
    </source>
</evidence>
<evidence type="ECO:0000256" key="12">
    <source>
        <dbReference type="SAM" id="Phobius"/>
    </source>
</evidence>
<evidence type="ECO:0000313" key="15">
    <source>
        <dbReference type="Proteomes" id="UP001598201"/>
    </source>
</evidence>
<comment type="caution">
    <text evidence="14">The sequence shown here is derived from an EMBL/GenBank/DDBJ whole genome shotgun (WGS) entry which is preliminary data.</text>
</comment>
<comment type="function">
    <text evidence="2">Colicins are polypeptide toxins produced by and active against E.coli and closely related bacteria.</text>
</comment>
<evidence type="ECO:0000256" key="6">
    <source>
        <dbReference type="ARBA" id="ARBA00022692"/>
    </source>
</evidence>
<dbReference type="EMBL" id="JBHUCJ010000095">
    <property type="protein sequence ID" value="MFD3226599.1"/>
    <property type="molecule type" value="Genomic_DNA"/>
</dbReference>
<dbReference type="Proteomes" id="UP001598201">
    <property type="component" value="Unassembled WGS sequence"/>
</dbReference>
<dbReference type="SUPFAM" id="SSF56837">
    <property type="entry name" value="Colicin"/>
    <property type="match status" value="1"/>
</dbReference>
<accession>A0ABW6CIJ7</accession>
<dbReference type="InterPro" id="IPR000293">
    <property type="entry name" value="Channel_colicin_C"/>
</dbReference>
<evidence type="ECO:0000256" key="8">
    <source>
        <dbReference type="ARBA" id="ARBA00023022"/>
    </source>
</evidence>
<feature type="transmembrane region" description="Helical" evidence="12">
    <location>
        <begin position="380"/>
        <end position="398"/>
    </location>
</feature>
<dbReference type="PROSITE" id="PS00276">
    <property type="entry name" value="CHANNEL_COLICIN"/>
    <property type="match status" value="1"/>
</dbReference>
<keyword evidence="7 12" id="KW-1133">Transmembrane helix</keyword>
<keyword evidence="5" id="KW-0929">Antimicrobial</keyword>
<keyword evidence="10 12" id="KW-0472">Membrane</keyword>
<evidence type="ECO:0000313" key="14">
    <source>
        <dbReference type="EMBL" id="MFD3226599.1"/>
    </source>
</evidence>
<dbReference type="RefSeq" id="WP_379672252.1">
    <property type="nucleotide sequence ID" value="NZ_JBHUCJ010000095.1"/>
</dbReference>
<dbReference type="Pfam" id="PF01024">
    <property type="entry name" value="Colicin"/>
    <property type="match status" value="1"/>
</dbReference>
<evidence type="ECO:0000256" key="10">
    <source>
        <dbReference type="ARBA" id="ARBA00023136"/>
    </source>
</evidence>
<name>A0ABW6CIJ7_RAHSY</name>
<evidence type="ECO:0000256" key="5">
    <source>
        <dbReference type="ARBA" id="ARBA00022529"/>
    </source>
</evidence>
<evidence type="ECO:0000259" key="13">
    <source>
        <dbReference type="PROSITE" id="PS00276"/>
    </source>
</evidence>
<keyword evidence="9" id="KW-0078">Bacteriocin</keyword>
<evidence type="ECO:0000256" key="4">
    <source>
        <dbReference type="ARBA" id="ARBA00007595"/>
    </source>
</evidence>
<keyword evidence="8" id="KW-0044">Antibiotic</keyword>
<comment type="subcellular location">
    <subcellularLocation>
        <location evidence="3">Membrane</location>
    </subcellularLocation>
</comment>
<dbReference type="PRINTS" id="PR00280">
    <property type="entry name" value="CHANLCOLICIN"/>
</dbReference>
<feature type="domain" description="Channel forming colicins" evidence="13">
    <location>
        <begin position="367"/>
        <end position="378"/>
    </location>
</feature>
<comment type="similarity">
    <text evidence="4">Belongs to the channel forming colicin family.</text>
</comment>
<feature type="transmembrane region" description="Helical" evidence="12">
    <location>
        <begin position="405"/>
        <end position="427"/>
    </location>
</feature>